<sequence>MGAQYLPESFDPLSTTQLSNTICEKLERQPLVSMADQIPRFEGAGLYALYYRGDSVELYRPLAKLQIPVYAGQGRSSNSATGATSRAARPLCERLRMHRTSMIQGGLPIAEFRFRALLMPDVHADLGENGLRVGYRPVWNSVLTGFGSKEQGASTRKSGKSKWDTVHDGRRRTYGEATHQAPQLIAAVKAHIEWQLDEYPRLPWQHPTVEVNYEDRTTN</sequence>
<keyword evidence="1" id="KW-0378">Hydrolase</keyword>
<reference evidence="1 2" key="1">
    <citation type="submission" date="2019-05" db="EMBL/GenBank/DDBJ databases">
        <title>Genomes sequences of two Nocardia cyriacigeorgica environmental isolates, type strains Nocardia asteroides ATCC 19247 and Nocardia cyriacigeorgica DSM 44484.</title>
        <authorList>
            <person name="Vautrin F."/>
            <person name="Bergeron E."/>
            <person name="Dubost A."/>
            <person name="Abrouk D."/>
            <person name="Rodriguez Nava V."/>
            <person name="Pujic P."/>
        </authorList>
    </citation>
    <scope>NUCLEOTIDE SEQUENCE [LARGE SCALE GENOMIC DNA]</scope>
    <source>
        <strain evidence="1 2">EML 1456</strain>
    </source>
</reference>
<organism evidence="1 2">
    <name type="scientific">Nocardia cyriacigeorgica</name>
    <dbReference type="NCBI Taxonomy" id="135487"/>
    <lineage>
        <taxon>Bacteria</taxon>
        <taxon>Bacillati</taxon>
        <taxon>Actinomycetota</taxon>
        <taxon>Actinomycetes</taxon>
        <taxon>Mycobacteriales</taxon>
        <taxon>Nocardiaceae</taxon>
        <taxon>Nocardia</taxon>
    </lineage>
</organism>
<keyword evidence="1" id="KW-0255">Endonuclease</keyword>
<accession>A0A5R8PDP4</accession>
<dbReference type="GO" id="GO:0004519">
    <property type="term" value="F:endonuclease activity"/>
    <property type="evidence" value="ECO:0007669"/>
    <property type="project" value="UniProtKB-KW"/>
</dbReference>
<protein>
    <submittedName>
        <fullName evidence="1">Eco29kI family restriction endonuclease</fullName>
    </submittedName>
</protein>
<dbReference type="RefSeq" id="WP_138456558.1">
    <property type="nucleotide sequence ID" value="NZ_VBUU01000012.1"/>
</dbReference>
<dbReference type="Proteomes" id="UP000308349">
    <property type="component" value="Unassembled WGS sequence"/>
</dbReference>
<gene>
    <name evidence="1" type="ORF">FEK35_13585</name>
</gene>
<proteinExistence type="predicted"/>
<evidence type="ECO:0000313" key="1">
    <source>
        <dbReference type="EMBL" id="TLG10320.1"/>
    </source>
</evidence>
<name>A0A5R8PDP4_9NOCA</name>
<dbReference type="AlphaFoldDB" id="A0A5R8PDP4"/>
<dbReference type="InterPro" id="IPR018575">
    <property type="entry name" value="Restrct_endonuc_II_Eco29kI"/>
</dbReference>
<evidence type="ECO:0000313" key="2">
    <source>
        <dbReference type="Proteomes" id="UP000308349"/>
    </source>
</evidence>
<dbReference type="Pfam" id="PF09517">
    <property type="entry name" value="RE_Eco29kI"/>
    <property type="match status" value="1"/>
</dbReference>
<dbReference type="EMBL" id="VBUU01000012">
    <property type="protein sequence ID" value="TLG10320.1"/>
    <property type="molecule type" value="Genomic_DNA"/>
</dbReference>
<comment type="caution">
    <text evidence="1">The sequence shown here is derived from an EMBL/GenBank/DDBJ whole genome shotgun (WGS) entry which is preliminary data.</text>
</comment>
<dbReference type="OrthoDB" id="4187639at2"/>
<keyword evidence="1" id="KW-0540">Nuclease</keyword>